<gene>
    <name evidence="2" type="ORF">IV203_019482</name>
</gene>
<protein>
    <submittedName>
        <fullName evidence="2">Uncharacterized protein</fullName>
    </submittedName>
</protein>
<evidence type="ECO:0000313" key="3">
    <source>
        <dbReference type="Proteomes" id="UP000693970"/>
    </source>
</evidence>
<accession>A0A9K3LZ86</accession>
<reference evidence="2" key="1">
    <citation type="journal article" date="2021" name="Sci. Rep.">
        <title>Diploid genomic architecture of Nitzschia inconspicua, an elite biomass production diatom.</title>
        <authorList>
            <person name="Oliver A."/>
            <person name="Podell S."/>
            <person name="Pinowska A."/>
            <person name="Traller J.C."/>
            <person name="Smith S.R."/>
            <person name="McClure R."/>
            <person name="Beliaev A."/>
            <person name="Bohutskyi P."/>
            <person name="Hill E.A."/>
            <person name="Rabines A."/>
            <person name="Zheng H."/>
            <person name="Allen L.Z."/>
            <person name="Kuo A."/>
            <person name="Grigoriev I.V."/>
            <person name="Allen A.E."/>
            <person name="Hazlebeck D."/>
            <person name="Allen E.E."/>
        </authorList>
    </citation>
    <scope>NUCLEOTIDE SEQUENCE</scope>
    <source>
        <strain evidence="2">Hildebrandi</strain>
    </source>
</reference>
<proteinExistence type="predicted"/>
<name>A0A9K3LZ86_9STRA</name>
<reference evidence="2" key="2">
    <citation type="submission" date="2021-04" db="EMBL/GenBank/DDBJ databases">
        <authorList>
            <person name="Podell S."/>
        </authorList>
    </citation>
    <scope>NUCLEOTIDE SEQUENCE</scope>
    <source>
        <strain evidence="2">Hildebrandi</strain>
    </source>
</reference>
<evidence type="ECO:0000256" key="1">
    <source>
        <dbReference type="SAM" id="MobiDB-lite"/>
    </source>
</evidence>
<keyword evidence="3" id="KW-1185">Reference proteome</keyword>
<evidence type="ECO:0000313" key="2">
    <source>
        <dbReference type="EMBL" id="KAG7370912.1"/>
    </source>
</evidence>
<feature type="region of interest" description="Disordered" evidence="1">
    <location>
        <begin position="363"/>
        <end position="385"/>
    </location>
</feature>
<organism evidence="2 3">
    <name type="scientific">Nitzschia inconspicua</name>
    <dbReference type="NCBI Taxonomy" id="303405"/>
    <lineage>
        <taxon>Eukaryota</taxon>
        <taxon>Sar</taxon>
        <taxon>Stramenopiles</taxon>
        <taxon>Ochrophyta</taxon>
        <taxon>Bacillariophyta</taxon>
        <taxon>Bacillariophyceae</taxon>
        <taxon>Bacillariophycidae</taxon>
        <taxon>Bacillariales</taxon>
        <taxon>Bacillariaceae</taxon>
        <taxon>Nitzschia</taxon>
    </lineage>
</organism>
<comment type="caution">
    <text evidence="2">The sequence shown here is derived from an EMBL/GenBank/DDBJ whole genome shotgun (WGS) entry which is preliminary data.</text>
</comment>
<dbReference type="Proteomes" id="UP000693970">
    <property type="component" value="Unassembled WGS sequence"/>
</dbReference>
<dbReference type="EMBL" id="JAGRRH010000004">
    <property type="protein sequence ID" value="KAG7370912.1"/>
    <property type="molecule type" value="Genomic_DNA"/>
</dbReference>
<dbReference type="AlphaFoldDB" id="A0A9K3LZ86"/>
<sequence>MAMKKRGERPGKGAKCSVLTRFIYPKQNVTNSQQRSEVVLVAREERKVNRKLQRCFTFVLDGNECFANERYCKVLQEGKKEDLFEPFTCEEETDGFKEPRIKWKKSKAKDILTYMIIQGDISDDPNDPTPVDDIFVMCEEFTKHPPGPSPSALPEDCVEDLIVEGKTFYKENITVTWDDEIPSLKGDGEQYSGLTIQVNVDPRWAWDRPKENLLEASIYRTDTILIGFMGWFYDQVHNNQVFSKASDKCKKQLDEAGNNFLDQPVEKQKRWIALKVSPRSNVRIPRLSIREIHINPLDLKDETSIPLQYYPNKTSHAHLPRKQVSWYAQWTVVVNDAADENPNKVKRMRGKKDREPLVSAAAQQAAQYSNIYDDDDDAMPDRAQS</sequence>